<gene>
    <name evidence="7" type="ORF">H7C18_12450</name>
</gene>
<dbReference type="PANTHER" id="PTHR30146:SF148">
    <property type="entry name" value="HTH-TYPE TRANSCRIPTIONAL REPRESSOR PURR-RELATED"/>
    <property type="match status" value="1"/>
</dbReference>
<evidence type="ECO:0000259" key="6">
    <source>
        <dbReference type="PROSITE" id="PS50943"/>
    </source>
</evidence>
<feature type="domain" description="HTH cro/C1-type" evidence="6">
    <location>
        <begin position="3"/>
        <end position="50"/>
    </location>
</feature>
<dbReference type="EMBL" id="JACJVO010000014">
    <property type="protein sequence ID" value="MBB6731724.1"/>
    <property type="molecule type" value="Genomic_DNA"/>
</dbReference>
<dbReference type="InterPro" id="IPR010982">
    <property type="entry name" value="Lambda_DNA-bd_dom_sf"/>
</dbReference>
<dbReference type="InterPro" id="IPR028082">
    <property type="entry name" value="Peripla_BP_I"/>
</dbReference>
<dbReference type="AlphaFoldDB" id="A0A7X0VV37"/>
<dbReference type="Gene3D" id="1.10.260.40">
    <property type="entry name" value="lambda repressor-like DNA-binding domains"/>
    <property type="match status" value="1"/>
</dbReference>
<keyword evidence="8" id="KW-1185">Reference proteome</keyword>
<dbReference type="GO" id="GO:0000976">
    <property type="term" value="F:transcription cis-regulatory region binding"/>
    <property type="evidence" value="ECO:0007669"/>
    <property type="project" value="TreeGrafter"/>
</dbReference>
<keyword evidence="2" id="KW-0805">Transcription regulation</keyword>
<dbReference type="PROSITE" id="PS50932">
    <property type="entry name" value="HTH_LACI_2"/>
    <property type="match status" value="1"/>
</dbReference>
<evidence type="ECO:0000256" key="3">
    <source>
        <dbReference type="ARBA" id="ARBA00023125"/>
    </source>
</evidence>
<dbReference type="SMART" id="SM00354">
    <property type="entry name" value="HTH_LACI"/>
    <property type="match status" value="1"/>
</dbReference>
<dbReference type="Pfam" id="PF00356">
    <property type="entry name" value="LacI"/>
    <property type="match status" value="1"/>
</dbReference>
<dbReference type="SUPFAM" id="SSF47413">
    <property type="entry name" value="lambda repressor-like DNA-binding domains"/>
    <property type="match status" value="1"/>
</dbReference>
<dbReference type="CDD" id="cd01392">
    <property type="entry name" value="HTH_LacI"/>
    <property type="match status" value="1"/>
</dbReference>
<keyword evidence="1" id="KW-0678">Repressor</keyword>
<dbReference type="GO" id="GO:0003700">
    <property type="term" value="F:DNA-binding transcription factor activity"/>
    <property type="evidence" value="ECO:0007669"/>
    <property type="project" value="TreeGrafter"/>
</dbReference>
<evidence type="ECO:0000259" key="5">
    <source>
        <dbReference type="PROSITE" id="PS50932"/>
    </source>
</evidence>
<comment type="caution">
    <text evidence="7">The sequence shown here is derived from an EMBL/GenBank/DDBJ whole genome shotgun (WGS) entry which is preliminary data.</text>
</comment>
<dbReference type="InterPro" id="IPR000843">
    <property type="entry name" value="HTH_LacI"/>
</dbReference>
<dbReference type="InterPro" id="IPR001387">
    <property type="entry name" value="Cro/C1-type_HTH"/>
</dbReference>
<dbReference type="Gene3D" id="3.40.50.2300">
    <property type="match status" value="2"/>
</dbReference>
<sequence>MATIDDVARASGVSKGTVSSVFSKKRPISQEVTARVLAAAKALNYKPNYWARSLANKSTRIIGLNLRADKVKFSQFHLSLLNGVLGACYARGYRLLVNALPSSFQDQVEHMATDPVDGEILLDPETRDPRVAERLSGEVPIVLIGRPSPEYENRVSYVDNDNVAMTQQITRYLLGLGHRHFLFLNAPKFRTVADDRSRGFLSAIREAGLPPSSYHLKYKPDPDNPSFDFGYEMTLATLTERPDITAVIADTDTMALGVYKAAEALGLAIPDKLSVFAFSDDSVFSPEFTPPLTGVRLHAERLGREAAELLLELIDGGARTLKRTIVPTDMVIRSSCAEPILNLGGNKS</sequence>
<proteinExistence type="predicted"/>
<keyword evidence="3 7" id="KW-0238">DNA-binding</keyword>
<evidence type="ECO:0000313" key="8">
    <source>
        <dbReference type="Proteomes" id="UP000564644"/>
    </source>
</evidence>
<dbReference type="InterPro" id="IPR046335">
    <property type="entry name" value="LacI/GalR-like_sensor"/>
</dbReference>
<name>A0A7X0VV37_9BACL</name>
<evidence type="ECO:0000313" key="7">
    <source>
        <dbReference type="EMBL" id="MBB6731724.1"/>
    </source>
</evidence>
<organism evidence="7 8">
    <name type="scientific">Cohnella zeiphila</name>
    <dbReference type="NCBI Taxonomy" id="2761120"/>
    <lineage>
        <taxon>Bacteria</taxon>
        <taxon>Bacillati</taxon>
        <taxon>Bacillota</taxon>
        <taxon>Bacilli</taxon>
        <taxon>Bacillales</taxon>
        <taxon>Paenibacillaceae</taxon>
        <taxon>Cohnella</taxon>
    </lineage>
</organism>
<accession>A0A7X0VV37</accession>
<dbReference type="PROSITE" id="PS50943">
    <property type="entry name" value="HTH_CROC1"/>
    <property type="match status" value="1"/>
</dbReference>
<dbReference type="Pfam" id="PF13377">
    <property type="entry name" value="Peripla_BP_3"/>
    <property type="match status" value="1"/>
</dbReference>
<dbReference type="SUPFAM" id="SSF53822">
    <property type="entry name" value="Periplasmic binding protein-like I"/>
    <property type="match status" value="1"/>
</dbReference>
<dbReference type="RefSeq" id="WP_185129397.1">
    <property type="nucleotide sequence ID" value="NZ_JACJVO010000014.1"/>
</dbReference>
<evidence type="ECO:0000256" key="1">
    <source>
        <dbReference type="ARBA" id="ARBA00022491"/>
    </source>
</evidence>
<feature type="domain" description="HTH lacI-type" evidence="5">
    <location>
        <begin position="2"/>
        <end position="56"/>
    </location>
</feature>
<evidence type="ECO:0000256" key="4">
    <source>
        <dbReference type="ARBA" id="ARBA00023163"/>
    </source>
</evidence>
<dbReference type="Proteomes" id="UP000564644">
    <property type="component" value="Unassembled WGS sequence"/>
</dbReference>
<dbReference type="PANTHER" id="PTHR30146">
    <property type="entry name" value="LACI-RELATED TRANSCRIPTIONAL REPRESSOR"/>
    <property type="match status" value="1"/>
</dbReference>
<protein>
    <submittedName>
        <fullName evidence="7">LacI family DNA-binding transcriptional regulator</fullName>
    </submittedName>
</protein>
<reference evidence="7 8" key="1">
    <citation type="submission" date="2020-08" db="EMBL/GenBank/DDBJ databases">
        <title>Cohnella phylogeny.</title>
        <authorList>
            <person name="Dunlap C."/>
        </authorList>
    </citation>
    <scope>NUCLEOTIDE SEQUENCE [LARGE SCALE GENOMIC DNA]</scope>
    <source>
        <strain evidence="7 8">CBP 2801</strain>
    </source>
</reference>
<evidence type="ECO:0000256" key="2">
    <source>
        <dbReference type="ARBA" id="ARBA00023015"/>
    </source>
</evidence>
<keyword evidence="4" id="KW-0804">Transcription</keyword>